<dbReference type="PANTHER" id="PTHR12897">
    <property type="entry name" value="COLON CANCER-ASSOCIATED PROTEIN MIC1"/>
    <property type="match status" value="1"/>
</dbReference>
<evidence type="ECO:0000313" key="1">
    <source>
        <dbReference type="EMBL" id="VDK61915.1"/>
    </source>
</evidence>
<protein>
    <recommendedName>
        <fullName evidence="3">Mic1 domain-containing protein</fullName>
    </recommendedName>
</protein>
<reference evidence="1 2" key="1">
    <citation type="submission" date="2018-11" db="EMBL/GenBank/DDBJ databases">
        <authorList>
            <consortium name="Pathogen Informatics"/>
        </authorList>
    </citation>
    <scope>NUCLEOTIDE SEQUENCE [LARGE SCALE GENOMIC DNA]</scope>
</reference>
<keyword evidence="2" id="KW-1185">Reference proteome</keyword>
<dbReference type="OrthoDB" id="26384at2759"/>
<evidence type="ECO:0000313" key="2">
    <source>
        <dbReference type="Proteomes" id="UP000271889"/>
    </source>
</evidence>
<sequence>MVLRYSVRGATTTDLLIYELSSDPNVPTKMKYSLALGCSGGFGIHVIDNLIVVHHQGVAKSMIFDVALSPNRPTHSPLITVSIKPSPVCQPPPALYIPLWSMFQPDIVVDPVAGMMYRLTVCCNRAQDEIHEKAMLIEFLIHRTGQKQLVLDTLLNCLKAKELRLRQIRKLFDLIVEKFSLSTSAMSNGAESSKPQLEPVPVQHLRVEQQEMQSSIFIPMMVR</sequence>
<dbReference type="GO" id="GO:0010506">
    <property type="term" value="P:regulation of autophagy"/>
    <property type="evidence" value="ECO:0007669"/>
    <property type="project" value="InterPro"/>
</dbReference>
<proteinExistence type="predicted"/>
<gene>
    <name evidence="1" type="ORF">CGOC_LOCUS5395</name>
</gene>
<accession>A0A3P6S579</accession>
<dbReference type="InterPro" id="IPR040371">
    <property type="entry name" value="RMC1"/>
</dbReference>
<dbReference type="GO" id="GO:0035658">
    <property type="term" value="C:Mon1-Ccz1 complex"/>
    <property type="evidence" value="ECO:0007669"/>
    <property type="project" value="InterPro"/>
</dbReference>
<dbReference type="Proteomes" id="UP000271889">
    <property type="component" value="Unassembled WGS sequence"/>
</dbReference>
<dbReference type="PANTHER" id="PTHR12897:SF4">
    <property type="entry name" value="REGULATOR OF MON1-CCZ1 COMPLEX"/>
    <property type="match status" value="1"/>
</dbReference>
<organism evidence="1 2">
    <name type="scientific">Cylicostephanus goldi</name>
    <name type="common">Nematode worm</name>
    <dbReference type="NCBI Taxonomy" id="71465"/>
    <lineage>
        <taxon>Eukaryota</taxon>
        <taxon>Metazoa</taxon>
        <taxon>Ecdysozoa</taxon>
        <taxon>Nematoda</taxon>
        <taxon>Chromadorea</taxon>
        <taxon>Rhabditida</taxon>
        <taxon>Rhabditina</taxon>
        <taxon>Rhabditomorpha</taxon>
        <taxon>Strongyloidea</taxon>
        <taxon>Strongylidae</taxon>
        <taxon>Cylicostephanus</taxon>
    </lineage>
</organism>
<dbReference type="EMBL" id="UYRV01016367">
    <property type="protein sequence ID" value="VDK61915.1"/>
    <property type="molecule type" value="Genomic_DNA"/>
</dbReference>
<dbReference type="GO" id="GO:0005765">
    <property type="term" value="C:lysosomal membrane"/>
    <property type="evidence" value="ECO:0007669"/>
    <property type="project" value="TreeGrafter"/>
</dbReference>
<dbReference type="AlphaFoldDB" id="A0A3P6S579"/>
<dbReference type="GO" id="GO:0031902">
    <property type="term" value="C:late endosome membrane"/>
    <property type="evidence" value="ECO:0007669"/>
    <property type="project" value="TreeGrafter"/>
</dbReference>
<evidence type="ECO:0008006" key="3">
    <source>
        <dbReference type="Google" id="ProtNLM"/>
    </source>
</evidence>
<name>A0A3P6S579_CYLGO</name>